<evidence type="ECO:0000256" key="10">
    <source>
        <dbReference type="ARBA" id="ARBA00041629"/>
    </source>
</evidence>
<keyword evidence="5" id="KW-0963">Cytoplasm</keyword>
<keyword evidence="4" id="KW-0813">Transport</keyword>
<evidence type="ECO:0000256" key="5">
    <source>
        <dbReference type="ARBA" id="ARBA00022490"/>
    </source>
</evidence>
<sequence length="440" mass="49358">MTQNTPDYFPACWSDDERMGALFSVVRSSSTNPADYPAKVKFWTELILLTCSRTHMFIWDYTALCETFKRKNAAPQCLTAVIQEMLRSGAVQRLDDFKREQRDSQGWLSWSFQALVKKPAVFARDLVWPVGENSKSLQMDRFVAVGLVKSTAEEVFNRHQLSVTNDTTDHLVPISVLSDQVKDLCPTEEVFDLILTQLKRNKQIVELQLSEKEKIAKFAKPEQTETLDITETDVGIFRLQKTMEDLESRVKKLSEDSEKCMADARLCIQKGLKNSALSALRRRKAVERLLEKNEAALNNVHSLLLRLHEANSDAMVYDAYKVGVAAIKKTFADGGLTPDSVNTTMDEMAEVLESHGDIQQSLAQGFADVSASDADLDRELDELLSEGHQYDPTLTCTDDVTAAMMGLGIDDKGDLPEAPSDRPTRVIAKPAQQRQRETAT</sequence>
<dbReference type="Proteomes" id="UP000695022">
    <property type="component" value="Unplaced"/>
</dbReference>
<comment type="similarity">
    <text evidence="3">Belongs to the SNF7 family.</text>
</comment>
<keyword evidence="14" id="KW-1185">Reference proteome</keyword>
<evidence type="ECO:0000256" key="4">
    <source>
        <dbReference type="ARBA" id="ARBA00022448"/>
    </source>
</evidence>
<evidence type="ECO:0000256" key="12">
    <source>
        <dbReference type="SAM" id="MobiDB-lite"/>
    </source>
</evidence>
<organism evidence="14 15">
    <name type="scientific">Priapulus caudatus</name>
    <name type="common">Priapulid worm</name>
    <dbReference type="NCBI Taxonomy" id="37621"/>
    <lineage>
        <taxon>Eukaryota</taxon>
        <taxon>Metazoa</taxon>
        <taxon>Ecdysozoa</taxon>
        <taxon>Scalidophora</taxon>
        <taxon>Priapulida</taxon>
        <taxon>Priapulimorpha</taxon>
        <taxon>Priapulimorphida</taxon>
        <taxon>Priapulidae</taxon>
        <taxon>Priapulus</taxon>
    </lineage>
</organism>
<gene>
    <name evidence="15" type="primary">LOC106810544</name>
</gene>
<evidence type="ECO:0000256" key="3">
    <source>
        <dbReference type="ARBA" id="ARBA00006190"/>
    </source>
</evidence>
<evidence type="ECO:0000256" key="6">
    <source>
        <dbReference type="ARBA" id="ARBA00022927"/>
    </source>
</evidence>
<evidence type="ECO:0000313" key="14">
    <source>
        <dbReference type="Proteomes" id="UP000695022"/>
    </source>
</evidence>
<proteinExistence type="inferred from homology"/>
<dbReference type="Gene3D" id="1.10.287.1060">
    <property type="entry name" value="ESAT-6-like"/>
    <property type="match status" value="1"/>
</dbReference>
<feature type="domain" description="CHMP7 winged helix" evidence="13">
    <location>
        <begin position="148"/>
        <end position="219"/>
    </location>
</feature>
<dbReference type="Pfam" id="PF25239">
    <property type="entry name" value="WHD_CHMP7"/>
    <property type="match status" value="1"/>
</dbReference>
<reference evidence="15" key="1">
    <citation type="submission" date="2025-08" db="UniProtKB">
        <authorList>
            <consortium name="RefSeq"/>
        </authorList>
    </citation>
    <scope>IDENTIFICATION</scope>
</reference>
<dbReference type="PANTHER" id="PTHR22761">
    <property type="entry name" value="CHARGED MULTIVESICULAR BODY PROTEIN"/>
    <property type="match status" value="1"/>
</dbReference>
<feature type="compositionally biased region" description="Basic and acidic residues" evidence="12">
    <location>
        <begin position="409"/>
        <end position="424"/>
    </location>
</feature>
<keyword evidence="8" id="KW-0539">Nucleus</keyword>
<dbReference type="InterPro" id="IPR005024">
    <property type="entry name" value="Snf7_fam"/>
</dbReference>
<dbReference type="Gene3D" id="6.10.250.1710">
    <property type="match status" value="1"/>
</dbReference>
<evidence type="ECO:0000259" key="13">
    <source>
        <dbReference type="Pfam" id="PF25239"/>
    </source>
</evidence>
<evidence type="ECO:0000256" key="9">
    <source>
        <dbReference type="ARBA" id="ARBA00041077"/>
    </source>
</evidence>
<evidence type="ECO:0000313" key="15">
    <source>
        <dbReference type="RefSeq" id="XP_014669408.1"/>
    </source>
</evidence>
<feature type="region of interest" description="Disordered" evidence="12">
    <location>
        <begin position="409"/>
        <end position="440"/>
    </location>
</feature>
<accession>A0ABM1EB37</accession>
<evidence type="ECO:0000256" key="11">
    <source>
        <dbReference type="SAM" id="Coils"/>
    </source>
</evidence>
<evidence type="ECO:0000256" key="8">
    <source>
        <dbReference type="ARBA" id="ARBA00023242"/>
    </source>
</evidence>
<feature type="coiled-coil region" evidence="11">
    <location>
        <begin position="195"/>
        <end position="306"/>
    </location>
</feature>
<dbReference type="RefSeq" id="XP_014669408.1">
    <property type="nucleotide sequence ID" value="XM_014813922.1"/>
</dbReference>
<evidence type="ECO:0000256" key="1">
    <source>
        <dbReference type="ARBA" id="ARBA00004259"/>
    </source>
</evidence>
<evidence type="ECO:0000256" key="7">
    <source>
        <dbReference type="ARBA" id="ARBA00023054"/>
    </source>
</evidence>
<dbReference type="InterPro" id="IPR057471">
    <property type="entry name" value="CHMP7_WHD"/>
</dbReference>
<dbReference type="GeneID" id="106810544"/>
<dbReference type="Pfam" id="PF25880">
    <property type="entry name" value="WHD_CHMP7_1st"/>
    <property type="match status" value="1"/>
</dbReference>
<name>A0ABM1EB37_PRICU</name>
<keyword evidence="6" id="KW-0653">Protein transport</keyword>
<comment type="subcellular location">
    <subcellularLocation>
        <location evidence="2">Cytoplasm</location>
    </subcellularLocation>
    <subcellularLocation>
        <location evidence="1">Nucleus envelope</location>
    </subcellularLocation>
</comment>
<dbReference type="PANTHER" id="PTHR22761:SF21">
    <property type="entry name" value="CHARGED MULTIVESICULAR BODY PROTEIN 7"/>
    <property type="match status" value="1"/>
</dbReference>
<protein>
    <recommendedName>
        <fullName evidence="9">Charged multivesicular body protein 7</fullName>
    </recommendedName>
    <alternativeName>
        <fullName evidence="10">Chromatin-modifying protein 7</fullName>
    </alternativeName>
</protein>
<keyword evidence="7 11" id="KW-0175">Coiled coil</keyword>
<dbReference type="Pfam" id="PF03357">
    <property type="entry name" value="Snf7"/>
    <property type="match status" value="1"/>
</dbReference>
<evidence type="ECO:0000256" key="2">
    <source>
        <dbReference type="ARBA" id="ARBA00004496"/>
    </source>
</evidence>